<keyword evidence="8" id="KW-1185">Reference proteome</keyword>
<feature type="transmembrane region" description="Helical" evidence="5">
    <location>
        <begin position="210"/>
        <end position="228"/>
    </location>
</feature>
<feature type="transmembrane region" description="Helical" evidence="5">
    <location>
        <begin position="7"/>
        <end position="27"/>
    </location>
</feature>
<protein>
    <submittedName>
        <fullName evidence="7">DMT family transporter</fullName>
    </submittedName>
</protein>
<feature type="transmembrane region" description="Helical" evidence="5">
    <location>
        <begin position="65"/>
        <end position="85"/>
    </location>
</feature>
<evidence type="ECO:0000313" key="7">
    <source>
        <dbReference type="EMBL" id="NLR76234.1"/>
    </source>
</evidence>
<dbReference type="PANTHER" id="PTHR32322">
    <property type="entry name" value="INNER MEMBRANE TRANSPORTER"/>
    <property type="match status" value="1"/>
</dbReference>
<feature type="transmembrane region" description="Helical" evidence="5">
    <location>
        <begin position="175"/>
        <end position="198"/>
    </location>
</feature>
<dbReference type="SUPFAM" id="SSF103481">
    <property type="entry name" value="Multidrug resistance efflux transporter EmrE"/>
    <property type="match status" value="2"/>
</dbReference>
<dbReference type="InterPro" id="IPR037185">
    <property type="entry name" value="EmrE-like"/>
</dbReference>
<evidence type="ECO:0000259" key="6">
    <source>
        <dbReference type="Pfam" id="PF00892"/>
    </source>
</evidence>
<feature type="domain" description="EamA" evidence="6">
    <location>
        <begin position="9"/>
        <end position="136"/>
    </location>
</feature>
<feature type="transmembrane region" description="Helical" evidence="5">
    <location>
        <begin position="33"/>
        <end position="53"/>
    </location>
</feature>
<evidence type="ECO:0000256" key="3">
    <source>
        <dbReference type="ARBA" id="ARBA00022989"/>
    </source>
</evidence>
<dbReference type="PANTHER" id="PTHR32322:SF9">
    <property type="entry name" value="AMINO-ACID METABOLITE EFFLUX PUMP-RELATED"/>
    <property type="match status" value="1"/>
</dbReference>
<name>A0A847S8E3_9NEIS</name>
<evidence type="ECO:0000256" key="2">
    <source>
        <dbReference type="ARBA" id="ARBA00022692"/>
    </source>
</evidence>
<dbReference type="RefSeq" id="WP_168877901.1">
    <property type="nucleotide sequence ID" value="NZ_JABAIM010000003.1"/>
</dbReference>
<accession>A0A847S8E3</accession>
<keyword evidence="2 5" id="KW-0812">Transmembrane</keyword>
<comment type="caution">
    <text evidence="7">The sequence shown here is derived from an EMBL/GenBank/DDBJ whole genome shotgun (WGS) entry which is preliminary data.</text>
</comment>
<feature type="transmembrane region" description="Helical" evidence="5">
    <location>
        <begin position="120"/>
        <end position="137"/>
    </location>
</feature>
<dbReference type="InterPro" id="IPR050638">
    <property type="entry name" value="AA-Vitamin_Transporters"/>
</dbReference>
<dbReference type="GO" id="GO:0016020">
    <property type="term" value="C:membrane"/>
    <property type="evidence" value="ECO:0007669"/>
    <property type="project" value="UniProtKB-SubCell"/>
</dbReference>
<comment type="subcellular location">
    <subcellularLocation>
        <location evidence="1">Membrane</location>
        <topology evidence="1">Multi-pass membrane protein</topology>
    </subcellularLocation>
</comment>
<feature type="domain" description="EamA" evidence="6">
    <location>
        <begin position="150"/>
        <end position="281"/>
    </location>
</feature>
<dbReference type="Proteomes" id="UP000587991">
    <property type="component" value="Unassembled WGS sequence"/>
</dbReference>
<evidence type="ECO:0000256" key="4">
    <source>
        <dbReference type="ARBA" id="ARBA00023136"/>
    </source>
</evidence>
<dbReference type="Gene3D" id="1.10.3730.20">
    <property type="match status" value="1"/>
</dbReference>
<reference evidence="7 8" key="1">
    <citation type="submission" date="2020-04" db="EMBL/GenBank/DDBJ databases">
        <title>Draft genome of Leeia sp. IMCC25680.</title>
        <authorList>
            <person name="Song J."/>
            <person name="Cho J.-C."/>
        </authorList>
    </citation>
    <scope>NUCLEOTIDE SEQUENCE [LARGE SCALE GENOMIC DNA]</scope>
    <source>
        <strain evidence="7 8">IMCC25680</strain>
    </source>
</reference>
<dbReference type="EMBL" id="JABAIM010000003">
    <property type="protein sequence ID" value="NLR76234.1"/>
    <property type="molecule type" value="Genomic_DNA"/>
</dbReference>
<dbReference type="AlphaFoldDB" id="A0A847S8E3"/>
<dbReference type="Pfam" id="PF00892">
    <property type="entry name" value="EamA"/>
    <property type="match status" value="2"/>
</dbReference>
<sequence>MPLRSLIDLFLLAALWGASFLFMRATAPLFGPIALITLRVCIASLFLLPLLLMQGGGSALRQHPFRLLLAGLINTAIPFVLLAYATLSLTAGFAAVLNATAPMWGALLGYLLWQEPLARSRLLGLLVGFSGVALLVWDKVSFKPGGSGLAVVAGLAATFCYGLASHLVKRQLAGVRPLAVACGSQLGAALCLLPLALWQWPAVHASTAQWGQVVMLGVGCTGIAYILYFRLLSQVGVARALAVTYLIPLFGILWGYLLLHETVTLRMLLGGLVILLGVALATGVLPRARPASPR</sequence>
<feature type="transmembrane region" description="Helical" evidence="5">
    <location>
        <begin position="240"/>
        <end position="259"/>
    </location>
</feature>
<feature type="transmembrane region" description="Helical" evidence="5">
    <location>
        <begin position="91"/>
        <end position="113"/>
    </location>
</feature>
<organism evidence="7 8">
    <name type="scientific">Leeia aquatica</name>
    <dbReference type="NCBI Taxonomy" id="2725557"/>
    <lineage>
        <taxon>Bacteria</taxon>
        <taxon>Pseudomonadati</taxon>
        <taxon>Pseudomonadota</taxon>
        <taxon>Betaproteobacteria</taxon>
        <taxon>Neisseriales</taxon>
        <taxon>Leeiaceae</taxon>
        <taxon>Leeia</taxon>
    </lineage>
</organism>
<keyword evidence="4 5" id="KW-0472">Membrane</keyword>
<evidence type="ECO:0000256" key="5">
    <source>
        <dbReference type="SAM" id="Phobius"/>
    </source>
</evidence>
<evidence type="ECO:0000313" key="8">
    <source>
        <dbReference type="Proteomes" id="UP000587991"/>
    </source>
</evidence>
<feature type="transmembrane region" description="Helical" evidence="5">
    <location>
        <begin position="149"/>
        <end position="168"/>
    </location>
</feature>
<gene>
    <name evidence="7" type="ORF">HF682_13800</name>
</gene>
<dbReference type="InterPro" id="IPR000620">
    <property type="entry name" value="EamA_dom"/>
</dbReference>
<evidence type="ECO:0000256" key="1">
    <source>
        <dbReference type="ARBA" id="ARBA00004141"/>
    </source>
</evidence>
<keyword evidence="3 5" id="KW-1133">Transmembrane helix</keyword>
<proteinExistence type="predicted"/>
<feature type="transmembrane region" description="Helical" evidence="5">
    <location>
        <begin position="265"/>
        <end position="285"/>
    </location>
</feature>